<dbReference type="Proteomes" id="UP000231019">
    <property type="component" value="Unassembled WGS sequence"/>
</dbReference>
<dbReference type="PANTHER" id="PTHR46658:SF1">
    <property type="entry name" value="CYS OR MET METABOLISM PYRIDOXAL-PHOSPHATE-DEPENDENT ENZYME"/>
    <property type="match status" value="1"/>
</dbReference>
<dbReference type="InterPro" id="IPR015424">
    <property type="entry name" value="PyrdxlP-dep_Trfase"/>
</dbReference>
<dbReference type="InterPro" id="IPR009651">
    <property type="entry name" value="Met_g_lyase_put"/>
</dbReference>
<name>A0A2M7G1Z6_9BACT</name>
<dbReference type="EMBL" id="PFFQ01000050">
    <property type="protein sequence ID" value="PIW15585.1"/>
    <property type="molecule type" value="Genomic_DNA"/>
</dbReference>
<proteinExistence type="predicted"/>
<gene>
    <name evidence="1" type="ORF">COW36_16685</name>
</gene>
<comment type="caution">
    <text evidence="1">The sequence shown here is derived from an EMBL/GenBank/DDBJ whole genome shotgun (WGS) entry which is preliminary data.</text>
</comment>
<dbReference type="Gene3D" id="3.40.640.10">
    <property type="entry name" value="Type I PLP-dependent aspartate aminotransferase-like (Major domain)"/>
    <property type="match status" value="1"/>
</dbReference>
<evidence type="ECO:0000313" key="2">
    <source>
        <dbReference type="Proteomes" id="UP000231019"/>
    </source>
</evidence>
<evidence type="ECO:0000313" key="1">
    <source>
        <dbReference type="EMBL" id="PIW15585.1"/>
    </source>
</evidence>
<dbReference type="AlphaFoldDB" id="A0A2M7G1Z6"/>
<protein>
    <submittedName>
        <fullName evidence="1">Aluminum resistance family protein</fullName>
    </submittedName>
</protein>
<reference evidence="1 2" key="1">
    <citation type="submission" date="2017-09" db="EMBL/GenBank/DDBJ databases">
        <title>Depth-based differentiation of microbial function through sediment-hosted aquifers and enrichment of novel symbionts in the deep terrestrial subsurface.</title>
        <authorList>
            <person name="Probst A.J."/>
            <person name="Ladd B."/>
            <person name="Jarett J.K."/>
            <person name="Geller-Mcgrath D.E."/>
            <person name="Sieber C.M."/>
            <person name="Emerson J.B."/>
            <person name="Anantharaman K."/>
            <person name="Thomas B.C."/>
            <person name="Malmstrom R."/>
            <person name="Stieglmeier M."/>
            <person name="Klingl A."/>
            <person name="Woyke T."/>
            <person name="Ryan C.M."/>
            <person name="Banfield J.F."/>
        </authorList>
    </citation>
    <scope>NUCLEOTIDE SEQUENCE [LARGE SCALE GENOMIC DNA]</scope>
    <source>
        <strain evidence="1">CG17_big_fil_post_rev_8_21_14_2_50_48_46</strain>
    </source>
</reference>
<dbReference type="Pfam" id="PF06838">
    <property type="entry name" value="Met_gamma_lyase"/>
    <property type="match status" value="1"/>
</dbReference>
<dbReference type="PANTHER" id="PTHR46658">
    <property type="entry name" value="CYS OR MET METABOLISM PYRIDOXAL-PHOSPHATE-DEPENDENT ENZYME"/>
    <property type="match status" value="1"/>
</dbReference>
<dbReference type="SUPFAM" id="SSF53383">
    <property type="entry name" value="PLP-dependent transferases"/>
    <property type="match status" value="1"/>
</dbReference>
<dbReference type="InterPro" id="IPR015421">
    <property type="entry name" value="PyrdxlP-dep_Trfase_major"/>
</dbReference>
<organism evidence="1 2">
    <name type="scientific">bacterium (Candidatus Blackallbacteria) CG17_big_fil_post_rev_8_21_14_2_50_48_46</name>
    <dbReference type="NCBI Taxonomy" id="2014261"/>
    <lineage>
        <taxon>Bacteria</taxon>
        <taxon>Candidatus Blackallbacteria</taxon>
    </lineage>
</organism>
<sequence length="414" mass="44881">MSEFWTRHLETLSQLERELASVFQGIEERAFINQARVLQAFQDHRIGEHHLQGSYGYGHDDLGREALEAVFAQALGGEAALVRPHLASGTHAIASALFGCLRPGQELLFVTGHPYDTLEEVVGVRGEGNPGSLMDWGVKYREVDIRDFASPAEAPWEEWLRPETTVVQIQRSRGYNWRSSIPIAQIAEIVKAVKACRPDMIVFVDNCYGEFVEEREPCHVGADLIAGSLIKNPGGGLVPCGGYVCGREDLIEKVACRVFAPGMGRELGATLGFNRLAFQGFFLAPHVVSQSLKGAVLTAHALAKAGIQVSPAADEPRTDIIQALRFEERDKLVAFCRAIQQACPIDAYVTPEPAASPGYGDEVIMAAGTFAEGSTIELSADGPLRPPYVGYLQGGLAYAHNKLALASLLNHFGG</sequence>
<dbReference type="Gene3D" id="3.90.1150.60">
    <property type="entry name" value="Methioning gamme-lyase, C-terminal domain"/>
    <property type="match status" value="1"/>
</dbReference>
<accession>A0A2M7G1Z6</accession>